<gene>
    <name evidence="11" type="ORF">HUV48_11770</name>
</gene>
<evidence type="ECO:0000259" key="9">
    <source>
        <dbReference type="Pfam" id="PF01743"/>
    </source>
</evidence>
<dbReference type="AlphaFoldDB" id="A0A850H4V3"/>
<dbReference type="RefSeq" id="WP_176267987.1">
    <property type="nucleotide sequence ID" value="NZ_JABWGV010000004.1"/>
</dbReference>
<organism evidence="11 12">
    <name type="scientific">Qipengyuania atrilutea</name>
    <dbReference type="NCBI Taxonomy" id="2744473"/>
    <lineage>
        <taxon>Bacteria</taxon>
        <taxon>Pseudomonadati</taxon>
        <taxon>Pseudomonadota</taxon>
        <taxon>Alphaproteobacteria</taxon>
        <taxon>Sphingomonadales</taxon>
        <taxon>Erythrobacteraceae</taxon>
        <taxon>Qipengyuania</taxon>
    </lineage>
</organism>
<protein>
    <submittedName>
        <fullName evidence="11">CCA tRNA nucleotidyltransferase</fullName>
    </submittedName>
</protein>
<dbReference type="GO" id="GO:0016779">
    <property type="term" value="F:nucleotidyltransferase activity"/>
    <property type="evidence" value="ECO:0007669"/>
    <property type="project" value="UniProtKB-KW"/>
</dbReference>
<keyword evidence="8" id="KW-0694">RNA-binding</keyword>
<evidence type="ECO:0000313" key="11">
    <source>
        <dbReference type="EMBL" id="NVD45686.1"/>
    </source>
</evidence>
<comment type="similarity">
    <text evidence="8">Belongs to the tRNA nucleotidyltransferase/poly(A) polymerase family.</text>
</comment>
<dbReference type="SUPFAM" id="SSF81891">
    <property type="entry name" value="Poly A polymerase C-terminal region-like"/>
    <property type="match status" value="1"/>
</dbReference>
<dbReference type="Pfam" id="PF12627">
    <property type="entry name" value="PolyA_pol_RNAbd"/>
    <property type="match status" value="1"/>
</dbReference>
<evidence type="ECO:0000259" key="10">
    <source>
        <dbReference type="Pfam" id="PF12627"/>
    </source>
</evidence>
<keyword evidence="12" id="KW-1185">Reference proteome</keyword>
<dbReference type="PANTHER" id="PTHR46173:SF1">
    <property type="entry name" value="CCA TRNA NUCLEOTIDYLTRANSFERASE 1, MITOCHONDRIAL"/>
    <property type="match status" value="1"/>
</dbReference>
<evidence type="ECO:0000313" key="12">
    <source>
        <dbReference type="Proteomes" id="UP000561438"/>
    </source>
</evidence>
<dbReference type="Gene3D" id="1.10.3090.10">
    <property type="entry name" value="cca-adding enzyme, domain 2"/>
    <property type="match status" value="1"/>
</dbReference>
<evidence type="ECO:0000256" key="3">
    <source>
        <dbReference type="ARBA" id="ARBA00022694"/>
    </source>
</evidence>
<keyword evidence="6" id="KW-0547">Nucleotide-binding</keyword>
<evidence type="ECO:0000256" key="8">
    <source>
        <dbReference type="RuleBase" id="RU003953"/>
    </source>
</evidence>
<dbReference type="Proteomes" id="UP000561438">
    <property type="component" value="Unassembled WGS sequence"/>
</dbReference>
<evidence type="ECO:0000256" key="5">
    <source>
        <dbReference type="ARBA" id="ARBA00022723"/>
    </source>
</evidence>
<evidence type="ECO:0000256" key="1">
    <source>
        <dbReference type="ARBA" id="ARBA00001946"/>
    </source>
</evidence>
<reference evidence="11 12" key="1">
    <citation type="submission" date="2020-06" db="EMBL/GenBank/DDBJ databases">
        <title>Altererythrobacter sp. HHU K3-1.</title>
        <authorList>
            <person name="Zhang D."/>
            <person name="Xue H."/>
        </authorList>
    </citation>
    <scope>NUCLEOTIDE SEQUENCE [LARGE SCALE GENOMIC DNA]</scope>
    <source>
        <strain evidence="11 12">HHU K3-1</strain>
    </source>
</reference>
<keyword evidence="7" id="KW-0460">Magnesium</keyword>
<keyword evidence="4" id="KW-0548">Nucleotidyltransferase</keyword>
<dbReference type="EMBL" id="JABWGV010000004">
    <property type="protein sequence ID" value="NVD45686.1"/>
    <property type="molecule type" value="Genomic_DNA"/>
</dbReference>
<dbReference type="InterPro" id="IPR050264">
    <property type="entry name" value="Bact_CCA-adding_enz_type3_sf"/>
</dbReference>
<dbReference type="InterPro" id="IPR002646">
    <property type="entry name" value="PolA_pol_head_dom"/>
</dbReference>
<dbReference type="Gene3D" id="3.30.460.10">
    <property type="entry name" value="Beta Polymerase, domain 2"/>
    <property type="match status" value="1"/>
</dbReference>
<dbReference type="GO" id="GO:0000166">
    <property type="term" value="F:nucleotide binding"/>
    <property type="evidence" value="ECO:0007669"/>
    <property type="project" value="UniProtKB-KW"/>
</dbReference>
<comment type="cofactor">
    <cofactor evidence="1">
        <name>Mg(2+)</name>
        <dbReference type="ChEBI" id="CHEBI:18420"/>
    </cofactor>
</comment>
<evidence type="ECO:0000256" key="6">
    <source>
        <dbReference type="ARBA" id="ARBA00022741"/>
    </source>
</evidence>
<dbReference type="GO" id="GO:0000049">
    <property type="term" value="F:tRNA binding"/>
    <property type="evidence" value="ECO:0007669"/>
    <property type="project" value="TreeGrafter"/>
</dbReference>
<dbReference type="PANTHER" id="PTHR46173">
    <property type="entry name" value="CCA TRNA NUCLEOTIDYLTRANSFERASE 1, MITOCHONDRIAL"/>
    <property type="match status" value="1"/>
</dbReference>
<dbReference type="CDD" id="cd05398">
    <property type="entry name" value="NT_ClassII-CCAase"/>
    <property type="match status" value="1"/>
</dbReference>
<dbReference type="GO" id="GO:0008033">
    <property type="term" value="P:tRNA processing"/>
    <property type="evidence" value="ECO:0007669"/>
    <property type="project" value="UniProtKB-KW"/>
</dbReference>
<name>A0A850H4V3_9SPHN</name>
<feature type="domain" description="Poly A polymerase head" evidence="9">
    <location>
        <begin position="31"/>
        <end position="153"/>
    </location>
</feature>
<dbReference type="InterPro" id="IPR032828">
    <property type="entry name" value="PolyA_RNA-bd"/>
</dbReference>
<accession>A0A850H4V3</accession>
<sequence>MREARILPAAAWTQRADLAQLVAALGNENMRWVGGAVRDTLVGRPVKDVDAATPLVPETVVARCKEAGIRTVPTGIDHGTVTAILPDGPVEITTLRRDVSTDGRRATIAFSDDWREDAARRDFTINALYVDPESLEIFDYFGGLADLEANRVRFIGDARQRIAEDHLRILRYFRFRARFGGWDEEDEDTESACRKMGETLKGLSRERVAMELLQILALPDPSATVRKMHELGVLPVILPEARKSELSRLDLLLEAEDAENAEAAPLRRLAALIPPLPAIAASVASRLRLSKAQRQHLVTLAERSPADIEQPRALAFREGMEAARDRLMLQNASAAALEGWDIPEFPLKGRDIIASGIAPGPDVARILREIQDAWVAAGFPGEEGARDLARKTLAKR</sequence>
<keyword evidence="3" id="KW-0819">tRNA processing</keyword>
<dbReference type="GO" id="GO:0046872">
    <property type="term" value="F:metal ion binding"/>
    <property type="evidence" value="ECO:0007669"/>
    <property type="project" value="UniProtKB-KW"/>
</dbReference>
<proteinExistence type="inferred from homology"/>
<dbReference type="SUPFAM" id="SSF81301">
    <property type="entry name" value="Nucleotidyltransferase"/>
    <property type="match status" value="1"/>
</dbReference>
<dbReference type="Pfam" id="PF01743">
    <property type="entry name" value="PolyA_pol"/>
    <property type="match status" value="1"/>
</dbReference>
<feature type="domain" description="tRNA nucleotidyltransferase/poly(A) polymerase RNA and SrmB- binding" evidence="10">
    <location>
        <begin position="186"/>
        <end position="241"/>
    </location>
</feature>
<dbReference type="InterPro" id="IPR043519">
    <property type="entry name" value="NT_sf"/>
</dbReference>
<keyword evidence="5" id="KW-0479">Metal-binding</keyword>
<keyword evidence="2 8" id="KW-0808">Transferase</keyword>
<comment type="caution">
    <text evidence="11">The sequence shown here is derived from an EMBL/GenBank/DDBJ whole genome shotgun (WGS) entry which is preliminary data.</text>
</comment>
<evidence type="ECO:0000256" key="4">
    <source>
        <dbReference type="ARBA" id="ARBA00022695"/>
    </source>
</evidence>
<evidence type="ECO:0000256" key="2">
    <source>
        <dbReference type="ARBA" id="ARBA00022679"/>
    </source>
</evidence>
<evidence type="ECO:0000256" key="7">
    <source>
        <dbReference type="ARBA" id="ARBA00022842"/>
    </source>
</evidence>